<organism evidence="2 3">
    <name type="scientific">Phycomyces blakesleeanus (strain ATCC 8743b / DSM 1359 / FGSC 10004 / NBRC 33097 / NRRL 1555)</name>
    <dbReference type="NCBI Taxonomy" id="763407"/>
    <lineage>
        <taxon>Eukaryota</taxon>
        <taxon>Fungi</taxon>
        <taxon>Fungi incertae sedis</taxon>
        <taxon>Mucoromycota</taxon>
        <taxon>Mucoromycotina</taxon>
        <taxon>Mucoromycetes</taxon>
        <taxon>Mucorales</taxon>
        <taxon>Phycomycetaceae</taxon>
        <taxon>Phycomyces</taxon>
    </lineage>
</organism>
<dbReference type="InterPro" id="IPR036047">
    <property type="entry name" value="F-box-like_dom_sf"/>
</dbReference>
<dbReference type="OrthoDB" id="2387796at2759"/>
<dbReference type="SUPFAM" id="SSF81383">
    <property type="entry name" value="F-box domain"/>
    <property type="match status" value="1"/>
</dbReference>
<name>A0A162NI71_PHYB8</name>
<reference evidence="3" key="1">
    <citation type="submission" date="2015-06" db="EMBL/GenBank/DDBJ databases">
        <title>Expansion of signal transduction pathways in fungi by whole-genome duplication.</title>
        <authorList>
            <consortium name="DOE Joint Genome Institute"/>
            <person name="Corrochano L.M."/>
            <person name="Kuo A."/>
            <person name="Marcet-Houben M."/>
            <person name="Polaino S."/>
            <person name="Salamov A."/>
            <person name="Villalobos J.M."/>
            <person name="Alvarez M.I."/>
            <person name="Avalos J."/>
            <person name="Benito E.P."/>
            <person name="Benoit I."/>
            <person name="Burger G."/>
            <person name="Camino L.P."/>
            <person name="Canovas D."/>
            <person name="Cerda-Olmedo E."/>
            <person name="Cheng J.-F."/>
            <person name="Dominguez A."/>
            <person name="Elias M."/>
            <person name="Eslava A.P."/>
            <person name="Glaser F."/>
            <person name="Grimwood J."/>
            <person name="Gutierrez G."/>
            <person name="Heitman J."/>
            <person name="Henrissat B."/>
            <person name="Iturriaga E.A."/>
            <person name="Lang B.F."/>
            <person name="Lavin J.L."/>
            <person name="Lee S."/>
            <person name="Li W."/>
            <person name="Lindquist E."/>
            <person name="Lopez-Garcia S."/>
            <person name="Luque E.M."/>
            <person name="Marcos A.T."/>
            <person name="Martin J."/>
            <person name="McCluskey K."/>
            <person name="Medina H.R."/>
            <person name="Miralles-Duran A."/>
            <person name="Miyazaki A."/>
            <person name="Munoz-Torres E."/>
            <person name="Oguiza J.A."/>
            <person name="Ohm R."/>
            <person name="Olmedo M."/>
            <person name="Orejas M."/>
            <person name="Ortiz-Castellanos L."/>
            <person name="Pisabarro A.G."/>
            <person name="Rodriguez-Romero J."/>
            <person name="Ruiz-Herrera J."/>
            <person name="Ruiz-Vazquez R."/>
            <person name="Sanz C."/>
            <person name="Schackwitz W."/>
            <person name="Schmutz J."/>
            <person name="Shahriari M."/>
            <person name="Shelest E."/>
            <person name="Silva-Franco F."/>
            <person name="Soanes D."/>
            <person name="Syed K."/>
            <person name="Tagua V.G."/>
            <person name="Talbot N.J."/>
            <person name="Thon M."/>
            <person name="De vries R.P."/>
            <person name="Wiebenga A."/>
            <person name="Yadav J.S."/>
            <person name="Braun E.L."/>
            <person name="Baker S."/>
            <person name="Garre V."/>
            <person name="Horwitz B."/>
            <person name="Torres-Martinez S."/>
            <person name="Idnurm A."/>
            <person name="Herrera-Estrella A."/>
            <person name="Gabaldon T."/>
            <person name="Grigoriev I.V."/>
        </authorList>
    </citation>
    <scope>NUCLEOTIDE SEQUENCE [LARGE SCALE GENOMIC DNA]</scope>
    <source>
        <strain evidence="3">NRRL 1555(-)</strain>
    </source>
</reference>
<protein>
    <recommendedName>
        <fullName evidence="1">F-box domain-containing protein</fullName>
    </recommendedName>
</protein>
<sequence length="614" mass="71542">MLASRLPFEILALIASFVPKFKRSECSTVCKAWKTPFQDSLWHSLRINRILLKLIIYLPNEENIYKKNGHRVRELQICGNLKIRQRQIHELQQCFTQLKSLNTMDARLTQECFGTMAEWGQWSSLTDLKMFILCPFSDFFTQEMTKVFPCLPSLTRLEFIETRYTADNRYTWKTLEIIHTSLPRLKYLVTSLLFSPVLAKDISEIKQVVPADCMTDLTLSSTNMDIGWLIYYSLKYPKLEKLILSLEGCRVDQPEDDFQNYDTTPLLKTLPDAFLHIKTIEICQTAVVSKRHDMFWQLFQQFIEHVKDMKYILHFTNLVSEQPQGVLDECVQLSSASVENLDLFIKFPCKDEFNLSMKLGVCSRLVDLKMKLPETVVELDVLLNNCPALKNIQLDDVLVRISRDTSEIPKKHCLETIFIEFSKVNSLTFGYISRRCIRLRSMTLSYVNIYGSTPQYTGNLIMDMSWSQFEVLKLNGMTYRDKKHSMKILAIERIHATPQAVHSDDGLTLLTSMLPPVNQRLWFHLFSEDQSDTMCRRVRILDKKQAMIARDYYTAFLSSIWNTNKKAETVCDSDIRKKPCWRKDLSRGHVTLRCGYVGQYSIESVDVDHNVQFL</sequence>
<dbReference type="Gene3D" id="1.20.1280.50">
    <property type="match status" value="1"/>
</dbReference>
<dbReference type="Proteomes" id="UP000077315">
    <property type="component" value="Unassembled WGS sequence"/>
</dbReference>
<evidence type="ECO:0000259" key="1">
    <source>
        <dbReference type="Pfam" id="PF12937"/>
    </source>
</evidence>
<dbReference type="Pfam" id="PF12937">
    <property type="entry name" value="F-box-like"/>
    <property type="match status" value="1"/>
</dbReference>
<dbReference type="SUPFAM" id="SSF52047">
    <property type="entry name" value="RNI-like"/>
    <property type="match status" value="1"/>
</dbReference>
<evidence type="ECO:0000313" key="3">
    <source>
        <dbReference type="Proteomes" id="UP000077315"/>
    </source>
</evidence>
<keyword evidence="3" id="KW-1185">Reference proteome</keyword>
<feature type="domain" description="F-box" evidence="1">
    <location>
        <begin position="4"/>
        <end position="47"/>
    </location>
</feature>
<dbReference type="VEuPathDB" id="FungiDB:PHYBLDRAFT_167905"/>
<dbReference type="AlphaFoldDB" id="A0A162NI71"/>
<accession>A0A162NI71</accession>
<dbReference type="EMBL" id="KV440979">
    <property type="protein sequence ID" value="OAD74498.1"/>
    <property type="molecule type" value="Genomic_DNA"/>
</dbReference>
<dbReference type="InParanoid" id="A0A162NI71"/>
<dbReference type="Gene3D" id="3.80.10.10">
    <property type="entry name" value="Ribonuclease Inhibitor"/>
    <property type="match status" value="1"/>
</dbReference>
<dbReference type="InterPro" id="IPR001810">
    <property type="entry name" value="F-box_dom"/>
</dbReference>
<gene>
    <name evidence="2" type="ORF">PHYBLDRAFT_167905</name>
</gene>
<evidence type="ECO:0000313" key="2">
    <source>
        <dbReference type="EMBL" id="OAD74498.1"/>
    </source>
</evidence>
<dbReference type="GeneID" id="28996651"/>
<dbReference type="RefSeq" id="XP_018292538.1">
    <property type="nucleotide sequence ID" value="XM_018435745.1"/>
</dbReference>
<dbReference type="InterPro" id="IPR032675">
    <property type="entry name" value="LRR_dom_sf"/>
</dbReference>
<proteinExistence type="predicted"/>